<feature type="domain" description="PHP" evidence="5">
    <location>
        <begin position="13"/>
        <end position="107"/>
    </location>
</feature>
<dbReference type="Pfam" id="PF17657">
    <property type="entry name" value="DNA_pol3_finger"/>
    <property type="match status" value="1"/>
</dbReference>
<dbReference type="InterPro" id="IPR040982">
    <property type="entry name" value="DNA_pol3_finger"/>
</dbReference>
<dbReference type="OrthoDB" id="9803237at2"/>
<organism evidence="8 9">
    <name type="scientific">Mycoplasma parvum str. Indiana</name>
    <dbReference type="NCBI Taxonomy" id="1403316"/>
    <lineage>
        <taxon>Bacteria</taxon>
        <taxon>Bacillati</taxon>
        <taxon>Mycoplasmatota</taxon>
        <taxon>Mollicutes</taxon>
        <taxon>Mycoplasmataceae</taxon>
        <taxon>Mycoplasma</taxon>
    </lineage>
</organism>
<dbReference type="PANTHER" id="PTHR32294:SF0">
    <property type="entry name" value="DNA POLYMERASE III SUBUNIT ALPHA"/>
    <property type="match status" value="1"/>
</dbReference>
<feature type="domain" description="DNA polymerase III alpha subunit finger" evidence="7">
    <location>
        <begin position="462"/>
        <end position="613"/>
    </location>
</feature>
<dbReference type="InterPro" id="IPR004805">
    <property type="entry name" value="DnaE2/DnaE/PolC"/>
</dbReference>
<sequence>MNKKALVFPQLFIKSNHSLFESTISMEEIIEFSLKNNHKHSFFTESQEIKHFPTFHLKASQKGLIPLLSLHYIWKNSSEWLLIPKNFEGYQFLCNFLKNISLGEEKWDEIIKIFISGDENIKPWKDDIFYLSNSECPKGIFIRENLFLKKEDYELYSLITAIKNKSNYSRELELNRHLSNSYLLNNEADNKNIYWTKNLINILKECKYYFLRSPLIEEKHESITHERKEIIFYCSSELEKYTSKFPPESKKQYQERFQRELNLFDSKGYWEYFSIIWAVIKYLTSSNILMGPGRGSSCSSLIIFLLGINKIDPIKYGLLLDRFLTESSNRLPDLDIDIEGSKRVEVLNFLKNTYGEKNFIVPSILKKIKNVNLISPTLSKVFPEWENKHQLLSKLIDIPFLIQAHPSSIIPLLRKNSIFLENTYKEENSILPITPLEYNTTSYILLQKFDLLSSQYLEFLSEVIKKVGLTSSQLFEIDFLNKNTWELLNKGLTYYLFHLDSPYIKSIIPLFKLETISDLAQLLAIIRPGINKHISAFLNYKSPNNIFFNQTIKNILCETRGIILFQEQVMLLIFEITGMQLSNTDKYRIALQKQKMEELENLKKEFFQLALENKRNINEIQKSWDFINTFGKYSFNKSHAVAYATLSFQAAYLKANYSEIFFISAIKREGLSKNCLNEIISLGYQIKLSNCLKKVSYTGFFDTEKKIFYIGLNGIKFGALQLFQMIEKNEKELKENVSHLEAAISFLLSKGITKEDIQKLNYLNWFEPIFSKGENSLFLEYYWDLLYKKIVFGNTENEKNFSFSEDEKKSFLENRDKNLNFEWNDYFSDK</sequence>
<dbReference type="Pfam" id="PF02811">
    <property type="entry name" value="PHP"/>
    <property type="match status" value="1"/>
</dbReference>
<keyword evidence="3" id="KW-0235">DNA replication</keyword>
<dbReference type="RefSeq" id="WP_022770312.1">
    <property type="nucleotide sequence ID" value="NC_022575.1"/>
</dbReference>
<evidence type="ECO:0000313" key="9">
    <source>
        <dbReference type="Proteomes" id="UP000017119"/>
    </source>
</evidence>
<dbReference type="GO" id="GO:0003887">
    <property type="term" value="F:DNA-directed DNA polymerase activity"/>
    <property type="evidence" value="ECO:0007669"/>
    <property type="project" value="UniProtKB-KW"/>
</dbReference>
<dbReference type="PANTHER" id="PTHR32294">
    <property type="entry name" value="DNA POLYMERASE III SUBUNIT ALPHA"/>
    <property type="match status" value="1"/>
</dbReference>
<evidence type="ECO:0000256" key="2">
    <source>
        <dbReference type="ARBA" id="ARBA00022695"/>
    </source>
</evidence>
<accession>U5NCS4</accession>
<evidence type="ECO:0000259" key="7">
    <source>
        <dbReference type="Pfam" id="PF17657"/>
    </source>
</evidence>
<gene>
    <name evidence="8" type="ORF">PRV_02480</name>
</gene>
<dbReference type="InterPro" id="IPR011708">
    <property type="entry name" value="DNA_pol3_alpha_NTPase_dom"/>
</dbReference>
<evidence type="ECO:0000259" key="5">
    <source>
        <dbReference type="Pfam" id="PF02811"/>
    </source>
</evidence>
<dbReference type="InterPro" id="IPR004013">
    <property type="entry name" value="PHP_dom"/>
</dbReference>
<evidence type="ECO:0000313" key="8">
    <source>
        <dbReference type="EMBL" id="AGX89232.1"/>
    </source>
</evidence>
<dbReference type="AlphaFoldDB" id="U5NCS4"/>
<dbReference type="Gene3D" id="3.20.20.140">
    <property type="entry name" value="Metal-dependent hydrolases"/>
    <property type="match status" value="1"/>
</dbReference>
<proteinExistence type="predicted"/>
<dbReference type="GO" id="GO:0008408">
    <property type="term" value="F:3'-5' exonuclease activity"/>
    <property type="evidence" value="ECO:0007669"/>
    <property type="project" value="InterPro"/>
</dbReference>
<evidence type="ECO:0000256" key="3">
    <source>
        <dbReference type="ARBA" id="ARBA00022705"/>
    </source>
</evidence>
<keyword evidence="2" id="KW-0548">Nucleotidyltransferase</keyword>
<keyword evidence="9" id="KW-1185">Reference proteome</keyword>
<dbReference type="EMBL" id="CP006771">
    <property type="protein sequence ID" value="AGX89232.1"/>
    <property type="molecule type" value="Genomic_DNA"/>
</dbReference>
<keyword evidence="1" id="KW-0808">Transferase</keyword>
<dbReference type="Pfam" id="PF07733">
    <property type="entry name" value="DNA_pol3_alpha"/>
    <property type="match status" value="1"/>
</dbReference>
<feature type="domain" description="Bacterial DNA polymerase III alpha subunit NTPase" evidence="6">
    <location>
        <begin position="239"/>
        <end position="363"/>
    </location>
</feature>
<dbReference type="Proteomes" id="UP000017119">
    <property type="component" value="Chromosome"/>
</dbReference>
<reference evidence="8 9" key="1">
    <citation type="journal article" date="2013" name="Genome Announc.">
        <title>Genome Sequence of Mycoplasma parvum (Formerly Eperythrozoon parvum), a Diminutive Hemoplasma of the Pig.</title>
        <authorList>
            <person name="do Nascimento N.C."/>
            <person name="Dos Santos A.P."/>
            <person name="Chu Y."/>
            <person name="Guimaraes A.M."/>
            <person name="Pagliaro A."/>
            <person name="Messick J.B."/>
        </authorList>
    </citation>
    <scope>NUCLEOTIDE SEQUENCE [LARGE SCALE GENOMIC DNA]</scope>
    <source>
        <strain evidence="8 9">Indiana</strain>
    </source>
</reference>
<dbReference type="STRING" id="1403316.PRV_02480"/>
<protein>
    <submittedName>
        <fullName evidence="8">Uncharacterized protein</fullName>
    </submittedName>
</protein>
<name>U5NCS4_9MOLU</name>
<dbReference type="GO" id="GO:0006260">
    <property type="term" value="P:DNA replication"/>
    <property type="evidence" value="ECO:0007669"/>
    <property type="project" value="UniProtKB-KW"/>
</dbReference>
<dbReference type="KEGG" id="mpv:PRV_02480"/>
<keyword evidence="4" id="KW-0239">DNA-directed DNA polymerase</keyword>
<dbReference type="HOGENOM" id="CLU_001600_0_1_14"/>
<dbReference type="PATRIC" id="fig|1403316.3.peg.463"/>
<evidence type="ECO:0000259" key="6">
    <source>
        <dbReference type="Pfam" id="PF07733"/>
    </source>
</evidence>
<evidence type="ECO:0000256" key="4">
    <source>
        <dbReference type="ARBA" id="ARBA00022932"/>
    </source>
</evidence>
<evidence type="ECO:0000256" key="1">
    <source>
        <dbReference type="ARBA" id="ARBA00022679"/>
    </source>
</evidence>